<evidence type="ECO:0000256" key="5">
    <source>
        <dbReference type="ARBA" id="ARBA00038359"/>
    </source>
</evidence>
<dbReference type="InterPro" id="IPR049326">
    <property type="entry name" value="Rhodopsin_dom_fungi"/>
</dbReference>
<reference evidence="9" key="2">
    <citation type="journal article" date="2023" name="IMA Fungus">
        <title>Comparative genomic study of the Penicillium genus elucidates a diverse pangenome and 15 lateral gene transfer events.</title>
        <authorList>
            <person name="Petersen C."/>
            <person name="Sorensen T."/>
            <person name="Nielsen M.R."/>
            <person name="Sondergaard T.E."/>
            <person name="Sorensen J.L."/>
            <person name="Fitzpatrick D.A."/>
            <person name="Frisvad J.C."/>
            <person name="Nielsen K.L."/>
        </authorList>
    </citation>
    <scope>NUCLEOTIDE SEQUENCE</scope>
    <source>
        <strain evidence="9">IBT 30069</strain>
    </source>
</reference>
<evidence type="ECO:0000259" key="8">
    <source>
        <dbReference type="Pfam" id="PF20684"/>
    </source>
</evidence>
<dbReference type="EMBL" id="JAPQKH010000001">
    <property type="protein sequence ID" value="KAJ5115751.1"/>
    <property type="molecule type" value="Genomic_DNA"/>
</dbReference>
<dbReference type="AlphaFoldDB" id="A0A9W9GBG4"/>
<sequence>MSNWDESRQIQQYVAIAITTFAATVAVIIRLYAQRAYRKGWGLDDAFIVIALLIVYAEFVSSILALNAGAGLHQVRVLHEDQNPPQGLQYIYTNYWIVSILWAPGVTFVKLSILVLYRRILFVQQRWFNLALWLNAAYAVALGIASFFLYVFQCAPVDYYWTRYVDYYGDAAPNGKCLPNTHIYLGLPQIMSTVSDVAILALPVPIIWNLMVPKSRKVAVSAVFFLGAFTVGCGIARIVMSFRVSNTDDVTWVNIDTVTFTVVEAAVGIVCACLPPSAPLYTHFIKKLGFNSDSEKTLHNTDLIVDSKSQKRGTSSFLRVPSQNTPNGGRDSFQDLVAAENGAQVWSPNPSDNRMSFISQFEQPENGILVRNKIELSTDDYGRPDHEHSGDSSSETLKEEEAGL</sequence>
<reference evidence="9" key="1">
    <citation type="submission" date="2022-11" db="EMBL/GenBank/DDBJ databases">
        <authorList>
            <person name="Petersen C."/>
        </authorList>
    </citation>
    <scope>NUCLEOTIDE SEQUENCE</scope>
    <source>
        <strain evidence="9">IBT 30069</strain>
    </source>
</reference>
<dbReference type="OrthoDB" id="2496787at2759"/>
<dbReference type="PANTHER" id="PTHR33048:SF47">
    <property type="entry name" value="INTEGRAL MEMBRANE PROTEIN-RELATED"/>
    <property type="match status" value="1"/>
</dbReference>
<feature type="transmembrane region" description="Helical" evidence="7">
    <location>
        <begin position="129"/>
        <end position="152"/>
    </location>
</feature>
<evidence type="ECO:0000256" key="2">
    <source>
        <dbReference type="ARBA" id="ARBA00022692"/>
    </source>
</evidence>
<dbReference type="Proteomes" id="UP001149165">
    <property type="component" value="Unassembled WGS sequence"/>
</dbReference>
<comment type="caution">
    <text evidence="9">The sequence shown here is derived from an EMBL/GenBank/DDBJ whole genome shotgun (WGS) entry which is preliminary data.</text>
</comment>
<feature type="transmembrane region" description="Helical" evidence="7">
    <location>
        <begin position="95"/>
        <end position="117"/>
    </location>
</feature>
<keyword evidence="3 7" id="KW-1133">Transmembrane helix</keyword>
<accession>A0A9W9GBG4</accession>
<feature type="domain" description="Rhodopsin" evidence="8">
    <location>
        <begin position="29"/>
        <end position="281"/>
    </location>
</feature>
<feature type="transmembrane region" description="Helical" evidence="7">
    <location>
        <begin position="260"/>
        <end position="281"/>
    </location>
</feature>
<feature type="transmembrane region" description="Helical" evidence="7">
    <location>
        <begin position="190"/>
        <end position="211"/>
    </location>
</feature>
<evidence type="ECO:0000313" key="9">
    <source>
        <dbReference type="EMBL" id="KAJ5115751.1"/>
    </source>
</evidence>
<dbReference type="GO" id="GO:0016020">
    <property type="term" value="C:membrane"/>
    <property type="evidence" value="ECO:0007669"/>
    <property type="project" value="UniProtKB-SubCell"/>
</dbReference>
<feature type="transmembrane region" description="Helical" evidence="7">
    <location>
        <begin position="218"/>
        <end position="240"/>
    </location>
</feature>
<feature type="compositionally biased region" description="Polar residues" evidence="6">
    <location>
        <begin position="314"/>
        <end position="327"/>
    </location>
</feature>
<evidence type="ECO:0000313" key="10">
    <source>
        <dbReference type="Proteomes" id="UP001149165"/>
    </source>
</evidence>
<evidence type="ECO:0000256" key="3">
    <source>
        <dbReference type="ARBA" id="ARBA00022989"/>
    </source>
</evidence>
<evidence type="ECO:0000256" key="7">
    <source>
        <dbReference type="SAM" id="Phobius"/>
    </source>
</evidence>
<gene>
    <name evidence="9" type="ORF">N7456_000099</name>
</gene>
<feature type="transmembrane region" description="Helical" evidence="7">
    <location>
        <begin position="12"/>
        <end position="33"/>
    </location>
</feature>
<feature type="region of interest" description="Disordered" evidence="6">
    <location>
        <begin position="374"/>
        <end position="404"/>
    </location>
</feature>
<comment type="subcellular location">
    <subcellularLocation>
        <location evidence="1">Membrane</location>
        <topology evidence="1">Multi-pass membrane protein</topology>
    </subcellularLocation>
</comment>
<dbReference type="PANTHER" id="PTHR33048">
    <property type="entry name" value="PTH11-LIKE INTEGRAL MEMBRANE PROTEIN (AFU_ORTHOLOGUE AFUA_5G11245)"/>
    <property type="match status" value="1"/>
</dbReference>
<keyword evidence="2 7" id="KW-0812">Transmembrane</keyword>
<dbReference type="Pfam" id="PF20684">
    <property type="entry name" value="Fung_rhodopsin"/>
    <property type="match status" value="1"/>
</dbReference>
<evidence type="ECO:0000256" key="1">
    <source>
        <dbReference type="ARBA" id="ARBA00004141"/>
    </source>
</evidence>
<organism evidence="9 10">
    <name type="scientific">Penicillium angulare</name>
    <dbReference type="NCBI Taxonomy" id="116970"/>
    <lineage>
        <taxon>Eukaryota</taxon>
        <taxon>Fungi</taxon>
        <taxon>Dikarya</taxon>
        <taxon>Ascomycota</taxon>
        <taxon>Pezizomycotina</taxon>
        <taxon>Eurotiomycetes</taxon>
        <taxon>Eurotiomycetidae</taxon>
        <taxon>Eurotiales</taxon>
        <taxon>Aspergillaceae</taxon>
        <taxon>Penicillium</taxon>
    </lineage>
</organism>
<evidence type="ECO:0000256" key="6">
    <source>
        <dbReference type="SAM" id="MobiDB-lite"/>
    </source>
</evidence>
<protein>
    <recommendedName>
        <fullName evidence="8">Rhodopsin domain-containing protein</fullName>
    </recommendedName>
</protein>
<name>A0A9W9GBG4_9EURO</name>
<keyword evidence="10" id="KW-1185">Reference proteome</keyword>
<feature type="transmembrane region" description="Helical" evidence="7">
    <location>
        <begin position="45"/>
        <end position="66"/>
    </location>
</feature>
<feature type="region of interest" description="Disordered" evidence="6">
    <location>
        <begin position="314"/>
        <end position="333"/>
    </location>
</feature>
<dbReference type="InterPro" id="IPR052337">
    <property type="entry name" value="SAT4-like"/>
</dbReference>
<keyword evidence="4 7" id="KW-0472">Membrane</keyword>
<comment type="similarity">
    <text evidence="5">Belongs to the SAT4 family.</text>
</comment>
<evidence type="ECO:0000256" key="4">
    <source>
        <dbReference type="ARBA" id="ARBA00023136"/>
    </source>
</evidence>
<proteinExistence type="inferred from homology"/>